<protein>
    <submittedName>
        <fullName evidence="2">Uncharacterized protein</fullName>
    </submittedName>
</protein>
<reference evidence="2 3" key="1">
    <citation type="submission" date="2018-08" db="EMBL/GenBank/DDBJ databases">
        <authorList>
            <person name="Laetsch R D."/>
            <person name="Stevens L."/>
            <person name="Kumar S."/>
            <person name="Blaxter L. M."/>
        </authorList>
    </citation>
    <scope>NUCLEOTIDE SEQUENCE [LARGE SCALE GENOMIC DNA]</scope>
</reference>
<dbReference type="AlphaFoldDB" id="A0A498SR29"/>
<accession>A0A498SR29</accession>
<dbReference type="Gene3D" id="2.20.100.10">
    <property type="entry name" value="Thrombospondin type-1 (TSP1) repeat"/>
    <property type="match status" value="1"/>
</dbReference>
<proteinExistence type="predicted"/>
<evidence type="ECO:0000313" key="3">
    <source>
        <dbReference type="Proteomes" id="UP000276991"/>
    </source>
</evidence>
<dbReference type="Proteomes" id="UP000276991">
    <property type="component" value="Unassembled WGS sequence"/>
</dbReference>
<dbReference type="InterPro" id="IPR036383">
    <property type="entry name" value="TSP1_rpt_sf"/>
</dbReference>
<organism evidence="2 3">
    <name type="scientific">Acanthocheilonema viteae</name>
    <name type="common">Filarial nematode worm</name>
    <name type="synonym">Dipetalonema viteae</name>
    <dbReference type="NCBI Taxonomy" id="6277"/>
    <lineage>
        <taxon>Eukaryota</taxon>
        <taxon>Metazoa</taxon>
        <taxon>Ecdysozoa</taxon>
        <taxon>Nematoda</taxon>
        <taxon>Chromadorea</taxon>
        <taxon>Rhabditida</taxon>
        <taxon>Spirurina</taxon>
        <taxon>Spiruromorpha</taxon>
        <taxon>Filarioidea</taxon>
        <taxon>Onchocercidae</taxon>
        <taxon>Acanthocheilonema</taxon>
    </lineage>
</organism>
<sequence>MTTPTKRVVPKTSQPTVPATKRTAAIPTTQPFYSDWTAWSCTESCGGCGIERRTRKCLSIPTSCTEETEEFNDQNCNQHPCPFGKRTCCVNYRLEQMKERFVCIP</sequence>
<evidence type="ECO:0000313" key="2">
    <source>
        <dbReference type="EMBL" id="VBB32383.1"/>
    </source>
</evidence>
<keyword evidence="3" id="KW-1185">Reference proteome</keyword>
<dbReference type="InterPro" id="IPR000884">
    <property type="entry name" value="TSP1_rpt"/>
</dbReference>
<feature type="region of interest" description="Disordered" evidence="1">
    <location>
        <begin position="1"/>
        <end position="20"/>
    </location>
</feature>
<gene>
    <name evidence="2" type="ORF">NAV_LOCUS7174</name>
</gene>
<dbReference type="PROSITE" id="PS50092">
    <property type="entry name" value="TSP1"/>
    <property type="match status" value="1"/>
</dbReference>
<name>A0A498SR29_ACAVI</name>
<dbReference type="PANTHER" id="PTHR31507">
    <property type="entry name" value="PROTEIN CBG15923"/>
    <property type="match status" value="1"/>
</dbReference>
<dbReference type="OrthoDB" id="5876856at2759"/>
<dbReference type="EMBL" id="UPTC01001687">
    <property type="protein sequence ID" value="VBB32383.1"/>
    <property type="molecule type" value="Genomic_DNA"/>
</dbReference>
<feature type="compositionally biased region" description="Polar residues" evidence="1">
    <location>
        <begin position="1"/>
        <end position="17"/>
    </location>
</feature>
<evidence type="ECO:0000256" key="1">
    <source>
        <dbReference type="SAM" id="MobiDB-lite"/>
    </source>
</evidence>
<dbReference type="PANTHER" id="PTHR31507:SF3">
    <property type="entry name" value="TIL DOMAIN-CONTAINING PROTEIN"/>
    <property type="match status" value="1"/>
</dbReference>